<dbReference type="InterPro" id="IPR012337">
    <property type="entry name" value="RNaseH-like_sf"/>
</dbReference>
<dbReference type="Proteomes" id="UP000235145">
    <property type="component" value="Unassembled WGS sequence"/>
</dbReference>
<accession>A0A9R1XAK2</accession>
<proteinExistence type="predicted"/>
<dbReference type="InterPro" id="IPR008906">
    <property type="entry name" value="HATC_C_dom"/>
</dbReference>
<comment type="caution">
    <text evidence="2">The sequence shown here is derived from an EMBL/GenBank/DDBJ whole genome shotgun (WGS) entry which is preliminary data.</text>
</comment>
<gene>
    <name evidence="2" type="ORF">LSAT_V11C500284760</name>
</gene>
<dbReference type="Pfam" id="PF05699">
    <property type="entry name" value="Dimer_Tnp_hAT"/>
    <property type="match status" value="1"/>
</dbReference>
<dbReference type="GO" id="GO:0046983">
    <property type="term" value="F:protein dimerization activity"/>
    <property type="evidence" value="ECO:0007669"/>
    <property type="project" value="InterPro"/>
</dbReference>
<evidence type="ECO:0000313" key="2">
    <source>
        <dbReference type="EMBL" id="KAJ0207070.1"/>
    </source>
</evidence>
<feature type="domain" description="HAT C-terminal dimerisation" evidence="1">
    <location>
        <begin position="238"/>
        <end position="290"/>
    </location>
</feature>
<protein>
    <recommendedName>
        <fullName evidence="1">HAT C-terminal dimerisation domain-containing protein</fullName>
    </recommendedName>
</protein>
<sequence>MNSLIMLQTIRLPEDCYVRNSRLFYGLLVQLIDMSELPQVADLVTLASRVTIFVYNHKWPLNWLRKRLGWTEIIRPGATRFVCVITNMICKLWSPPRIIKKVIRLEKEKEVKLIILNENFWNNCGIIVKVMTPMLRLLRICDSDEKPALGYVYERMMLRKSHHAAAYWLNPIFQYDQESFCKKPEVVVGVMDMIERYSSDGTVSGLTLMDQLKLFHEHEGSFGRTLAFYSRNTTRPDALELQKFAIRILSQTASSSRCEQDLSVLERIHTERRNRLEHQRFNDLVYVHYNSRLQNRLKDHKKSYDPIDYECIDKIEFWVVDEITEGEPSYTELENMVEDEPPNYNESTILSFSKIEFLFDIEDDEEDDVGVSLEQIESKRQ</sequence>
<name>A0A9R1XAK2_LACSA</name>
<reference evidence="2 3" key="1">
    <citation type="journal article" date="2017" name="Nat. Commun.">
        <title>Genome assembly with in vitro proximity ligation data and whole-genome triplication in lettuce.</title>
        <authorList>
            <person name="Reyes-Chin-Wo S."/>
            <person name="Wang Z."/>
            <person name="Yang X."/>
            <person name="Kozik A."/>
            <person name="Arikit S."/>
            <person name="Song C."/>
            <person name="Xia L."/>
            <person name="Froenicke L."/>
            <person name="Lavelle D.O."/>
            <person name="Truco M.J."/>
            <person name="Xia R."/>
            <person name="Zhu S."/>
            <person name="Xu C."/>
            <person name="Xu H."/>
            <person name="Xu X."/>
            <person name="Cox K."/>
            <person name="Korf I."/>
            <person name="Meyers B.C."/>
            <person name="Michelmore R.W."/>
        </authorList>
    </citation>
    <scope>NUCLEOTIDE SEQUENCE [LARGE SCALE GENOMIC DNA]</scope>
    <source>
        <strain evidence="3">cv. Salinas</strain>
        <tissue evidence="2">Seedlings</tissue>
    </source>
</reference>
<organism evidence="2 3">
    <name type="scientific">Lactuca sativa</name>
    <name type="common">Garden lettuce</name>
    <dbReference type="NCBI Taxonomy" id="4236"/>
    <lineage>
        <taxon>Eukaryota</taxon>
        <taxon>Viridiplantae</taxon>
        <taxon>Streptophyta</taxon>
        <taxon>Embryophyta</taxon>
        <taxon>Tracheophyta</taxon>
        <taxon>Spermatophyta</taxon>
        <taxon>Magnoliopsida</taxon>
        <taxon>eudicotyledons</taxon>
        <taxon>Gunneridae</taxon>
        <taxon>Pentapetalae</taxon>
        <taxon>asterids</taxon>
        <taxon>campanulids</taxon>
        <taxon>Asterales</taxon>
        <taxon>Asteraceae</taxon>
        <taxon>Cichorioideae</taxon>
        <taxon>Cichorieae</taxon>
        <taxon>Lactucinae</taxon>
        <taxon>Lactuca</taxon>
    </lineage>
</organism>
<evidence type="ECO:0000313" key="3">
    <source>
        <dbReference type="Proteomes" id="UP000235145"/>
    </source>
</evidence>
<dbReference type="PANTHER" id="PTHR32166:SF121">
    <property type="entry name" value="DUF659 DOMAIN-CONTAINING PROTEIN"/>
    <property type="match status" value="1"/>
</dbReference>
<dbReference type="PANTHER" id="PTHR32166">
    <property type="entry name" value="OSJNBA0013A04.12 PROTEIN"/>
    <property type="match status" value="1"/>
</dbReference>
<dbReference type="EMBL" id="NBSK02000005">
    <property type="protein sequence ID" value="KAJ0207070.1"/>
    <property type="molecule type" value="Genomic_DNA"/>
</dbReference>
<dbReference type="AlphaFoldDB" id="A0A9R1XAK2"/>
<dbReference type="SUPFAM" id="SSF53098">
    <property type="entry name" value="Ribonuclease H-like"/>
    <property type="match status" value="1"/>
</dbReference>
<keyword evidence="3" id="KW-1185">Reference proteome</keyword>
<evidence type="ECO:0000259" key="1">
    <source>
        <dbReference type="Pfam" id="PF05699"/>
    </source>
</evidence>